<gene>
    <name evidence="5" type="ORF">JXQ802_LOCUS7742</name>
    <name evidence="6" type="ORF">PYM288_LOCUS9248</name>
</gene>
<dbReference type="Gene3D" id="3.30.2160.10">
    <property type="entry name" value="Hect, E3 ligase catalytic domain"/>
    <property type="match status" value="1"/>
</dbReference>
<feature type="domain" description="B30.2/SPRY" evidence="3">
    <location>
        <begin position="1586"/>
        <end position="1787"/>
    </location>
</feature>
<dbReference type="PROSITE" id="PS50188">
    <property type="entry name" value="B302_SPRY"/>
    <property type="match status" value="1"/>
</dbReference>
<dbReference type="SMART" id="SM00119">
    <property type="entry name" value="HECTc"/>
    <property type="match status" value="1"/>
</dbReference>
<dbReference type="InterPro" id="IPR043136">
    <property type="entry name" value="B30.2/SPRY_sf"/>
</dbReference>
<dbReference type="InterPro" id="IPR013320">
    <property type="entry name" value="ConA-like_dom_sf"/>
</dbReference>
<dbReference type="InterPro" id="IPR003877">
    <property type="entry name" value="SPRY_dom"/>
</dbReference>
<dbReference type="Proteomes" id="UP000663854">
    <property type="component" value="Unassembled WGS sequence"/>
</dbReference>
<dbReference type="Gene3D" id="3.90.1750.10">
    <property type="entry name" value="Hect, E3 ligase catalytic domains"/>
    <property type="match status" value="1"/>
</dbReference>
<evidence type="ECO:0000256" key="1">
    <source>
        <dbReference type="ARBA" id="ARBA00022786"/>
    </source>
</evidence>
<comment type="caution">
    <text evidence="5">The sequence shown here is derived from an EMBL/GenBank/DDBJ whole genome shotgun (WGS) entry which is preliminary data.</text>
</comment>
<keyword evidence="7" id="KW-1185">Reference proteome</keyword>
<dbReference type="SUPFAM" id="SSF56204">
    <property type="entry name" value="Hect, E3 ligase catalytic domain"/>
    <property type="match status" value="1"/>
</dbReference>
<dbReference type="Gene3D" id="3.30.2410.10">
    <property type="entry name" value="Hect, E3 ligase catalytic domain"/>
    <property type="match status" value="1"/>
</dbReference>
<evidence type="ECO:0000259" key="4">
    <source>
        <dbReference type="PROSITE" id="PS50237"/>
    </source>
</evidence>
<protein>
    <recommendedName>
        <fullName evidence="8">B30.2/SPRY domain-containing protein</fullName>
    </recommendedName>
</protein>
<dbReference type="PANTHER" id="PTHR46654">
    <property type="entry name" value="E3 UBIQUITIN-PROTEIN LIGASE HECTD3"/>
    <property type="match status" value="1"/>
</dbReference>
<evidence type="ECO:0000313" key="7">
    <source>
        <dbReference type="Proteomes" id="UP000663870"/>
    </source>
</evidence>
<dbReference type="Gene3D" id="2.60.120.920">
    <property type="match status" value="1"/>
</dbReference>
<accession>A0A813XYT3</accession>
<dbReference type="InterPro" id="IPR035983">
    <property type="entry name" value="Hect_E3_ubiquitin_ligase"/>
</dbReference>
<feature type="domain" description="HECT" evidence="4">
    <location>
        <begin position="2904"/>
        <end position="3283"/>
    </location>
</feature>
<dbReference type="InterPro" id="IPR001870">
    <property type="entry name" value="B30.2/SPRY"/>
</dbReference>
<sequence>MGQQLFKVHLDIDDNIQINSDTILSIAGKDDISFFFPLKSSDTKSNSTELNNDNPNLNSQIESIKQIRNDLALLTKLVRWEETNTEINDILMNNIFTLMVDQNKKIMEEINDRLTYKQYLQTSLMKKLKDDNYDSVSIFVHSFTDCSSENITTLSTETDDQQQQKSKYQFEQLSYFSIQSLISILLILIKSAEKNDPIIIHQILTLAGQLCEQLPMKCLSSINSFLFKSLKSLADYIDELSLSKDPIIAKQAMKILLNFSIAKGSFKDILSLLSKLIFNTTDIYNVQGLFIQLNNGLTETLNEWEKQKQTLTDEEKSDSHFENDDNTISKEMTKISSVNYLKSIGSYPNTQLLNLNKELFTGQFISSIILSHIDIENQINLFTKQSKLSSISCEFHPNTFKYLFNIIEQLTTTSLLQSNHTVIHILNICLRLFTTHLQILSDIKIDNQIDLTTYIIDDELKKWFELLLKLVCNENFEQLTICKEASKALINVINIQTSSFDEKLSLIHQYIIENKYPILIKQFLIELNKHEILFNWIDILCDENKKSSILQILYSFIDLYFNINDELKSLIEQILLSFQKFLLFRLIDQYEKKNLTNNELQLSSLITQYLTYIFKNYVQKISNVNNLFNSILIGLCLMTKTNEIFLYESIQSIFISILPLLAEYYLQNLNNEYNEFISYLLGKISHVLILGSPQDSLEIKHINQLKLPIFAGGYIFNKNNYLLNSNLAIYSQFQLTYDTQNDKDFLMSVYNNIDDGAKLISKLKIFTKNKQRLLQKSIEQQANDACAAIFAVYIKYYRRINLAKNELLQTDQIHPHKELLLIYEYANHILTLFSNIKGQGGDCDELLKQIKMKTLFLLLSVKESDLIPIINENLSSIIIDSKPKTNFKYQRQYSRWSKAKHIIKLLRNLFQACIRLKKFMLKKKQENEQKYNFENLLHQAIENFIYEDLYKTPTSINNEETQLKIDELEKCLCRQHERAMIRLITYQFIKIFLQNVLNLKNNNQCLQILSIYLPYLKKNDLEWSYFDNIPTSNNQLKDEISNNYYSIIKLALSICLKSKNLLEKIFYLLNLSYESIDLCHLYNYQLNEILFISFVSFIQNFEYNTSLDLKFISFNWFRLFVFKLCENNEIEKQKDIFNQILEKQEKFVFNILILNELKNFKPIQDTLSINSEEQKRNSLKNIAIGWFLQANQTDQNNVSMISNTYEIELYLNQYLVLLLQCSYNYKHILSICANSDYLKELLNIYHNSQSNITRLLTVKFLRYLIPYIPDNIDGISKSLIEKFLIDALDSIGKNNISQEILAELVYMYRTIMSINSSWQIIATNFVMNSIKLYLNLKSIELNDLHEMNKLLASLCILGEYIEPYRLGSIVTIDNDKKSNDEISLALIIEIDSNISNTETPYLIQYLQTYQTENISIDKLKLEIDVSPPNLSNVDDSILDILGYFIQIDTSTSQSLMLLQLKRRSISVLYHILNDKKLIEIFMEKPYASTIAKLCLFNSLEKIQQESIDFDLFNKQDLEKYSLTFDICENLKTITENENITHNSISTNDQHDSLYTIWTNDEFNYDQLIMNTLLIPISKYNPWKPYVSEIEMDFFKQGRIGKDEISIVPQPSHIASSLAIQECGIKHRFHGRIAPDSSNTRVSFPTFIIDNLQLSEGKWYYCVRLPVGGIIQIGWATNGFTPSGGCGVGDEKYSWSYDGLRGVFFHEEGYYGQFNDIRWKENDVCGCGIEINGKNTKIKYWLNGKFLGTAFSHDSYIPLSTKKCNLLPHGPITTYFPAITIQCGSDSVKYCELIVSPEDMQDCPLPNGYKPLLLPKQIHTENSLVDYPFNAYLIGENSEDYLYTTRINSSNIFLRDFINEQHIETTFTFDDNHYLILSEQSIGFPMIINNDNITSLTISFDFQILSSNENSDILLFKFNSTEITWKKTDEKLRCVIIFLAKKGHIKVYINNKYRIFTDAFQRETIRKLNLHILPDINAKIKNLAIWKYALSEENIRRLFTYDLSYIAIEYRQLKEYHKQINQISFLKNQTIFINEYLIPFNEPFKDDIWKKKKIQADDYESKYFKTNNNIDYSIIELYGNQTYLVLDKSNEQWFEYTLILNISIPQWPIINEKLTLIILNSKTEIYITHYGKLCLESNRTKYESNSTVMLNEYFNLFICVQEKSVQIYLNESLEINIEIDDERFYIKSNRIDLFKETNLNKNTTNEDTVRISLKSITYLNRAIPVDYENLQTLIAPPFLIIGSNLIAMGYKKSWIKSVIKQYKTTNISIIHKILYEQKEQFIKNDLENERNRYLKILSRLHPSIGSHILKDLIECSDFNTNEQIIDILQRIFPYWIFLQSSKISNNKIEFELNLDTEWFSQYFQDLNMNSNINEWILDKASIKNNENKIYQLLDLNEFQQKQTTRRTTLKSIKHSNKNISSKQFLTSRINCEHELTIIYARHTILNMIELWLNDQTTLFPLEKLGDYTFLVTLLKLLDYIETNKDEKNDRIHLLINSILKSEMKKLSENNFTINNDLLESKAPLFYHLQKYLFIQSIQLLFKPYLFNQNLNEKIRINEQQLDFNFILKILDFFIELIIDKTLIKQNQIDLIISLLFPTQLINLMFNLFLLVPTHQSKIVIIRQLTTLIQTNEHFNLNNEMQQFFFQLLIELSSTTTSPTNCSTKNLQMILTDLVFVLLTKQKNQPIENNNQIQEIESKLPVEIQDLYTTTNAIIASTDPTKQTLLPETFLQQSNDILGGNFKLNQDYFNKSNNYFNTTADQDLINLMNNDQSLNDSFSKFIQNLPTESQSNAIFYKNSISLSNIPSDCIQIRVQFFYILNKFIEKSLSLVDLSLPLGQSFLTDRIRIIKPYLLSSTKFQLLTETLEKTEAEYNSDWNIVNFDTIKASTNTDNSENTMFYQAYQQLHTNAHITFRRANEQLWHAQYIGMHSTDHGGPYRDSITRICSDICSSRLSLFILCSNGRTNSGSNRDCWIPNVFPPNKSISNKYKKQYRFIGQLFGMAIRKKHYLNVKFPILLWKKLLNESITIEDIEAIDLQSFTFINETEKNIEQIKLIDTENDIDSLFSSIMNELRFDVVSSSGETYELIPGGSNIPITAQNFKHYCSCYRQYRLNEFNRQIDFIQQGLYSIIPSYYLSLFTAKELEEVVCGKDRIDIEFLKRNTSYGGHFNQNSPPIERFWTVLSEMFNDDQKKLFLIFVWGRSTLPIRDEDFQSKFIINSYDVYDGQVDQALPRSHTCFFTIDLPAYSTTDIMYERLNYAITCCSSIDGDGTVNDAFNGEGFGSDDSNDDE</sequence>
<dbReference type="Pfam" id="PF00622">
    <property type="entry name" value="SPRY"/>
    <property type="match status" value="1"/>
</dbReference>
<evidence type="ECO:0000259" key="3">
    <source>
        <dbReference type="PROSITE" id="PS50188"/>
    </source>
</evidence>
<name>A0A813XYT3_9BILA</name>
<evidence type="ECO:0000256" key="2">
    <source>
        <dbReference type="PROSITE-ProRule" id="PRU00104"/>
    </source>
</evidence>
<evidence type="ECO:0000313" key="5">
    <source>
        <dbReference type="EMBL" id="CAF0872396.1"/>
    </source>
</evidence>
<dbReference type="Pfam" id="PF00632">
    <property type="entry name" value="HECT"/>
    <property type="match status" value="1"/>
</dbReference>
<dbReference type="EMBL" id="CAJNOH010000132">
    <property type="protein sequence ID" value="CAF0895463.1"/>
    <property type="molecule type" value="Genomic_DNA"/>
</dbReference>
<dbReference type="InterPro" id="IPR000569">
    <property type="entry name" value="HECT_dom"/>
</dbReference>
<dbReference type="CDD" id="cd11709">
    <property type="entry name" value="SPRY"/>
    <property type="match status" value="1"/>
</dbReference>
<organism evidence="5 7">
    <name type="scientific">Rotaria sordida</name>
    <dbReference type="NCBI Taxonomy" id="392033"/>
    <lineage>
        <taxon>Eukaryota</taxon>
        <taxon>Metazoa</taxon>
        <taxon>Spiralia</taxon>
        <taxon>Gnathifera</taxon>
        <taxon>Rotifera</taxon>
        <taxon>Eurotatoria</taxon>
        <taxon>Bdelloidea</taxon>
        <taxon>Philodinida</taxon>
        <taxon>Philodinidae</taxon>
        <taxon>Rotaria</taxon>
    </lineage>
</organism>
<dbReference type="EMBL" id="CAJNOL010000131">
    <property type="protein sequence ID" value="CAF0872396.1"/>
    <property type="molecule type" value="Genomic_DNA"/>
</dbReference>
<evidence type="ECO:0008006" key="8">
    <source>
        <dbReference type="Google" id="ProtNLM"/>
    </source>
</evidence>
<dbReference type="Proteomes" id="UP000663870">
    <property type="component" value="Unassembled WGS sequence"/>
</dbReference>
<evidence type="ECO:0000313" key="6">
    <source>
        <dbReference type="EMBL" id="CAF0895463.1"/>
    </source>
</evidence>
<feature type="active site" description="Glycyl thioester intermediate" evidence="2">
    <location>
        <position position="3236"/>
    </location>
</feature>
<dbReference type="PROSITE" id="PS50237">
    <property type="entry name" value="HECT"/>
    <property type="match status" value="1"/>
</dbReference>
<dbReference type="InterPro" id="IPR042469">
    <property type="entry name" value="HECTD3"/>
</dbReference>
<keyword evidence="1 2" id="KW-0833">Ubl conjugation pathway</keyword>
<proteinExistence type="predicted"/>
<dbReference type="SUPFAM" id="SSF49899">
    <property type="entry name" value="Concanavalin A-like lectins/glucanases"/>
    <property type="match status" value="1"/>
</dbReference>
<dbReference type="PANTHER" id="PTHR46654:SF1">
    <property type="entry name" value="E3 UBIQUITIN-PROTEIN LIGASE HECTD3"/>
    <property type="match status" value="1"/>
</dbReference>
<reference evidence="5" key="1">
    <citation type="submission" date="2021-02" db="EMBL/GenBank/DDBJ databases">
        <authorList>
            <person name="Nowell W R."/>
        </authorList>
    </citation>
    <scope>NUCLEOTIDE SEQUENCE</scope>
</reference>
<dbReference type="GO" id="GO:0004842">
    <property type="term" value="F:ubiquitin-protein transferase activity"/>
    <property type="evidence" value="ECO:0007669"/>
    <property type="project" value="InterPro"/>
</dbReference>